<accession>A0ABR9PE52</accession>
<dbReference type="PANTHER" id="PTHR44196:SF1">
    <property type="entry name" value="DEHYDROGENASE_REDUCTASE SDR FAMILY MEMBER 7B"/>
    <property type="match status" value="1"/>
</dbReference>
<dbReference type="SUPFAM" id="SSF51735">
    <property type="entry name" value="NAD(P)-binding Rossmann-fold domains"/>
    <property type="match status" value="1"/>
</dbReference>
<evidence type="ECO:0000256" key="2">
    <source>
        <dbReference type="ARBA" id="ARBA00023002"/>
    </source>
</evidence>
<dbReference type="PANTHER" id="PTHR44196">
    <property type="entry name" value="DEHYDROGENASE/REDUCTASE SDR FAMILY MEMBER 7B"/>
    <property type="match status" value="1"/>
</dbReference>
<reference evidence="5 6" key="1">
    <citation type="submission" date="2020-09" db="EMBL/GenBank/DDBJ databases">
        <title>Diversity and distribution of actinomycetes associated with coral in the coast of Hainan.</title>
        <authorList>
            <person name="Li F."/>
        </authorList>
    </citation>
    <scope>NUCLEOTIDE SEQUENCE [LARGE SCALE GENOMIC DNA]</scope>
    <source>
        <strain evidence="5 6">HNM0947</strain>
    </source>
</reference>
<dbReference type="RefSeq" id="WP_193124717.1">
    <property type="nucleotide sequence ID" value="NZ_JADBGI010000034.1"/>
</dbReference>
<dbReference type="Proteomes" id="UP000806528">
    <property type="component" value="Unassembled WGS sequence"/>
</dbReference>
<comment type="caution">
    <text evidence="5">The sequence shown here is derived from an EMBL/GenBank/DDBJ whole genome shotgun (WGS) entry which is preliminary data.</text>
</comment>
<dbReference type="InterPro" id="IPR036291">
    <property type="entry name" value="NAD(P)-bd_dom_sf"/>
</dbReference>
<dbReference type="InterPro" id="IPR057326">
    <property type="entry name" value="KR_dom"/>
</dbReference>
<dbReference type="SMART" id="SM00822">
    <property type="entry name" value="PKS_KR"/>
    <property type="match status" value="1"/>
</dbReference>
<gene>
    <name evidence="5" type="ORF">IDM40_26000</name>
</gene>
<dbReference type="Pfam" id="PF00106">
    <property type="entry name" value="adh_short"/>
    <property type="match status" value="1"/>
</dbReference>
<protein>
    <submittedName>
        <fullName evidence="5">SDR family oxidoreductase</fullName>
    </submittedName>
</protein>
<organism evidence="5 6">
    <name type="scientific">Nocardiopsis coralli</name>
    <dbReference type="NCBI Taxonomy" id="2772213"/>
    <lineage>
        <taxon>Bacteria</taxon>
        <taxon>Bacillati</taxon>
        <taxon>Actinomycetota</taxon>
        <taxon>Actinomycetes</taxon>
        <taxon>Streptosporangiales</taxon>
        <taxon>Nocardiopsidaceae</taxon>
        <taxon>Nocardiopsis</taxon>
    </lineage>
</organism>
<comment type="similarity">
    <text evidence="1 3">Belongs to the short-chain dehydrogenases/reductases (SDR) family.</text>
</comment>
<evidence type="ECO:0000313" key="6">
    <source>
        <dbReference type="Proteomes" id="UP000806528"/>
    </source>
</evidence>
<dbReference type="Gene3D" id="3.40.50.720">
    <property type="entry name" value="NAD(P)-binding Rossmann-like Domain"/>
    <property type="match status" value="1"/>
</dbReference>
<sequence length="375" mass="39922">MSGWKAPVALLGARWALNRYRNRKRRPTPGERALDLAAWAGAGAVIGVGASALAERRRAGRLRGCVALVTGGTRGLGLQLAREFGAGGASVVICGRDPGNLDRAVTELIGRGVDAHGVVCDVTDREQVRALVGETVELFGRLDVVVNNAGVMRVGPAEAMQDTAFTEAMDIMYWGPFNVAREALPHLRGTEGSLVNITSIGAYLTVPHLLPYSTAKHAWAALSEGLAAETGRSGVRVTTVVPGLMRTGSHRGVLFVGDPEREYAWFALLAGLPLLSTDADRAARRVVAATARRRGFVVLNPTTRVAMAVHGLAPGLTQQAMRVAGRILPTVPDHVTERSGHESGNSRMGRLAESAAALNERAVDRLNQDTRDRRD</sequence>
<dbReference type="EMBL" id="JADBGI010000034">
    <property type="protein sequence ID" value="MBE3002127.1"/>
    <property type="molecule type" value="Genomic_DNA"/>
</dbReference>
<keyword evidence="6" id="KW-1185">Reference proteome</keyword>
<evidence type="ECO:0000256" key="1">
    <source>
        <dbReference type="ARBA" id="ARBA00006484"/>
    </source>
</evidence>
<keyword evidence="2" id="KW-0560">Oxidoreductase</keyword>
<dbReference type="InterPro" id="IPR002347">
    <property type="entry name" value="SDR_fam"/>
</dbReference>
<dbReference type="PRINTS" id="PR00080">
    <property type="entry name" value="SDRFAMILY"/>
</dbReference>
<proteinExistence type="inferred from homology"/>
<dbReference type="PRINTS" id="PR00081">
    <property type="entry name" value="GDHRDH"/>
</dbReference>
<name>A0ABR9PE52_9ACTN</name>
<evidence type="ECO:0000256" key="3">
    <source>
        <dbReference type="RuleBase" id="RU000363"/>
    </source>
</evidence>
<evidence type="ECO:0000313" key="5">
    <source>
        <dbReference type="EMBL" id="MBE3002127.1"/>
    </source>
</evidence>
<evidence type="ECO:0000259" key="4">
    <source>
        <dbReference type="SMART" id="SM00822"/>
    </source>
</evidence>
<feature type="domain" description="Ketoreductase" evidence="4">
    <location>
        <begin position="65"/>
        <end position="248"/>
    </location>
</feature>
<dbReference type="CDD" id="cd05233">
    <property type="entry name" value="SDR_c"/>
    <property type="match status" value="1"/>
</dbReference>